<evidence type="ECO:0000256" key="2">
    <source>
        <dbReference type="ARBA" id="ARBA00023136"/>
    </source>
</evidence>
<dbReference type="InterPro" id="IPR050330">
    <property type="entry name" value="Bact_OuterMem_StrucFunc"/>
</dbReference>
<name>A0A514JUK4_9ACTN</name>
<accession>A0A514JUK4</accession>
<dbReference type="InterPro" id="IPR036465">
    <property type="entry name" value="vWFA_dom_sf"/>
</dbReference>
<dbReference type="PRINTS" id="PR01021">
    <property type="entry name" value="OMPADOMAIN"/>
</dbReference>
<dbReference type="Gene3D" id="3.40.50.410">
    <property type="entry name" value="von Willebrand factor, type A domain"/>
    <property type="match status" value="1"/>
</dbReference>
<dbReference type="EMBL" id="CP022310">
    <property type="protein sequence ID" value="QDI71039.1"/>
    <property type="molecule type" value="Genomic_DNA"/>
</dbReference>
<feature type="region of interest" description="Disordered" evidence="5">
    <location>
        <begin position="381"/>
        <end position="400"/>
    </location>
</feature>
<dbReference type="GO" id="GO:0009279">
    <property type="term" value="C:cell outer membrane"/>
    <property type="evidence" value="ECO:0007669"/>
    <property type="project" value="UniProtKB-SubCell"/>
</dbReference>
<feature type="domain" description="OmpA-like" evidence="6">
    <location>
        <begin position="405"/>
        <end position="522"/>
    </location>
</feature>
<protein>
    <recommendedName>
        <fullName evidence="6">OmpA-like domain-containing protein</fullName>
    </recommendedName>
</protein>
<feature type="compositionally biased region" description="Basic residues" evidence="5">
    <location>
        <begin position="29"/>
        <end position="40"/>
    </location>
</feature>
<dbReference type="Proteomes" id="UP000316215">
    <property type="component" value="Chromosome"/>
</dbReference>
<dbReference type="AlphaFoldDB" id="A0A514JUK4"/>
<sequence length="522" mass="55327">MARCFRAARRCGGGRGRTHARTAPVSRAVRGHPRGPRVRGHGPGGPGRQAQGHGRPGERAQEGFRGSREDRDVRVRERLRQGTECLLPADGTHPVLLDRGRYAQHGGGGMTTSPVRRLATALLLSTLMAGLLSACGLADSLDKAKCDWMSERADGTSPGPAGHTLILVDASASVRGTTHRSGGVDHSDAVGEKAADWLKDAGTVSVAAFGGDARDLRWSARNWSATPLADDEGGQERQRKSVPECVGRAVADAQKTVPARGGSEILGAMREASAALGSAEGPRRLIVLTDGLSTTGCADLTQARFADKAERDAIIDVCLDAREIAPDTLASVQTVLVGLGRTARDEPQAMPAHTEWLGELWKGICAAAHPQPDRDDCVLTDVTPTNSRGTEASTKRTSEPKVDFPQRVYRMAGLRALFDPGSAELRPAAIAQLTKIAVELRAEKGARFLVYGYVDPRGGSANNRSLSQARADAVRDELTGLGVRDVTALGKGVAVGCPGARGELTTKQKLQCDRRVDIRVVR</sequence>
<evidence type="ECO:0000313" key="8">
    <source>
        <dbReference type="Proteomes" id="UP000316215"/>
    </source>
</evidence>
<dbReference type="SUPFAM" id="SSF103088">
    <property type="entry name" value="OmpA-like"/>
    <property type="match status" value="1"/>
</dbReference>
<feature type="compositionally biased region" description="Basic and acidic residues" evidence="5">
    <location>
        <begin position="55"/>
        <end position="72"/>
    </location>
</feature>
<feature type="compositionally biased region" description="Polar residues" evidence="5">
    <location>
        <begin position="382"/>
        <end position="392"/>
    </location>
</feature>
<keyword evidence="2 4" id="KW-0472">Membrane</keyword>
<dbReference type="InterPro" id="IPR006664">
    <property type="entry name" value="OMP_bac"/>
</dbReference>
<comment type="subcellular location">
    <subcellularLocation>
        <location evidence="1">Cell outer membrane</location>
    </subcellularLocation>
</comment>
<keyword evidence="8" id="KW-1185">Reference proteome</keyword>
<dbReference type="Pfam" id="PF00691">
    <property type="entry name" value="OmpA"/>
    <property type="match status" value="1"/>
</dbReference>
<proteinExistence type="predicted"/>
<feature type="region of interest" description="Disordered" evidence="5">
    <location>
        <begin position="8"/>
        <end position="72"/>
    </location>
</feature>
<dbReference type="PANTHER" id="PTHR30329:SF21">
    <property type="entry name" value="LIPOPROTEIN YIAD-RELATED"/>
    <property type="match status" value="1"/>
</dbReference>
<evidence type="ECO:0000256" key="1">
    <source>
        <dbReference type="ARBA" id="ARBA00004442"/>
    </source>
</evidence>
<evidence type="ECO:0000259" key="6">
    <source>
        <dbReference type="PROSITE" id="PS51123"/>
    </source>
</evidence>
<evidence type="ECO:0000256" key="3">
    <source>
        <dbReference type="ARBA" id="ARBA00023237"/>
    </source>
</evidence>
<dbReference type="PROSITE" id="PS51123">
    <property type="entry name" value="OMPA_2"/>
    <property type="match status" value="1"/>
</dbReference>
<evidence type="ECO:0000256" key="5">
    <source>
        <dbReference type="SAM" id="MobiDB-lite"/>
    </source>
</evidence>
<dbReference type="InterPro" id="IPR006665">
    <property type="entry name" value="OmpA-like"/>
</dbReference>
<dbReference type="SUPFAM" id="SSF53300">
    <property type="entry name" value="vWA-like"/>
    <property type="match status" value="1"/>
</dbReference>
<gene>
    <name evidence="7" type="ORF">CD934_21875</name>
</gene>
<evidence type="ECO:0000256" key="4">
    <source>
        <dbReference type="PROSITE-ProRule" id="PRU00473"/>
    </source>
</evidence>
<dbReference type="PANTHER" id="PTHR30329">
    <property type="entry name" value="STATOR ELEMENT OF FLAGELLAR MOTOR COMPLEX"/>
    <property type="match status" value="1"/>
</dbReference>
<keyword evidence="3" id="KW-0998">Cell outer membrane</keyword>
<dbReference type="CDD" id="cd07185">
    <property type="entry name" value="OmpA_C-like"/>
    <property type="match status" value="1"/>
</dbReference>
<reference evidence="7 8" key="1">
    <citation type="submission" date="2017-07" db="EMBL/GenBank/DDBJ databases">
        <title>The Complete Genome of Streptomyces asterosporus-ZSY.</title>
        <authorList>
            <person name="Zhang S."/>
        </authorList>
    </citation>
    <scope>NUCLEOTIDE SEQUENCE [LARGE SCALE GENOMIC DNA]</scope>
    <source>
        <strain evidence="7 8">DSM 41452</strain>
    </source>
</reference>
<dbReference type="Gene3D" id="3.30.1330.60">
    <property type="entry name" value="OmpA-like domain"/>
    <property type="match status" value="1"/>
</dbReference>
<dbReference type="InterPro" id="IPR036737">
    <property type="entry name" value="OmpA-like_sf"/>
</dbReference>
<organism evidence="7 8">
    <name type="scientific">Streptomyces calvus</name>
    <dbReference type="NCBI Taxonomy" id="67282"/>
    <lineage>
        <taxon>Bacteria</taxon>
        <taxon>Bacillati</taxon>
        <taxon>Actinomycetota</taxon>
        <taxon>Actinomycetes</taxon>
        <taxon>Kitasatosporales</taxon>
        <taxon>Streptomycetaceae</taxon>
        <taxon>Streptomyces</taxon>
    </lineage>
</organism>
<evidence type="ECO:0000313" key="7">
    <source>
        <dbReference type="EMBL" id="QDI71039.1"/>
    </source>
</evidence>
<dbReference type="KEGG" id="sast:CD934_21875"/>